<evidence type="ECO:0000256" key="2">
    <source>
        <dbReference type="ARBA" id="ARBA00006003"/>
    </source>
</evidence>
<dbReference type="GO" id="GO:0003835">
    <property type="term" value="F:beta-galactoside alpha-2,6-sialyltransferase activity"/>
    <property type="evidence" value="ECO:0007669"/>
    <property type="project" value="UniProtKB-EC"/>
</dbReference>
<evidence type="ECO:0000256" key="14">
    <source>
        <dbReference type="SAM" id="MobiDB-lite"/>
    </source>
</evidence>
<dbReference type="EC" id="2.4.3.1" evidence="13"/>
<dbReference type="AlphaFoldDB" id="A0A061RXE6"/>
<evidence type="ECO:0000259" key="16">
    <source>
        <dbReference type="SMART" id="SM00429"/>
    </source>
</evidence>
<dbReference type="SMART" id="SM00429">
    <property type="entry name" value="IPT"/>
    <property type="match status" value="2"/>
</dbReference>
<evidence type="ECO:0000256" key="15">
    <source>
        <dbReference type="SAM" id="Phobius"/>
    </source>
</evidence>
<keyword evidence="11" id="KW-0325">Glycoprotein</keyword>
<dbReference type="Pfam" id="PF01833">
    <property type="entry name" value="TIG"/>
    <property type="match status" value="2"/>
</dbReference>
<feature type="region of interest" description="Disordered" evidence="14">
    <location>
        <begin position="527"/>
        <end position="577"/>
    </location>
</feature>
<keyword evidence="8" id="KW-0333">Golgi apparatus</keyword>
<evidence type="ECO:0000256" key="9">
    <source>
        <dbReference type="ARBA" id="ARBA00023136"/>
    </source>
</evidence>
<reference evidence="17" key="1">
    <citation type="submission" date="2014-05" db="EMBL/GenBank/DDBJ databases">
        <title>The transcriptome of the halophilic microalga Tetraselmis sp. GSL018 isolated from the Great Salt Lake, Utah.</title>
        <authorList>
            <person name="Jinkerson R.E."/>
            <person name="D'Adamo S."/>
            <person name="Posewitz M.C."/>
        </authorList>
    </citation>
    <scope>NUCLEOTIDE SEQUENCE</scope>
    <source>
        <strain evidence="17">GSL018</strain>
    </source>
</reference>
<keyword evidence="7 15" id="KW-1133">Transmembrane helix</keyword>
<dbReference type="EMBL" id="GBEZ01010451">
    <property type="protein sequence ID" value="JAC75226.1"/>
    <property type="molecule type" value="Transcribed_RNA"/>
</dbReference>
<feature type="transmembrane region" description="Helical" evidence="15">
    <location>
        <begin position="12"/>
        <end position="33"/>
    </location>
</feature>
<dbReference type="InterPro" id="IPR014756">
    <property type="entry name" value="Ig_E-set"/>
</dbReference>
<keyword evidence="4" id="KW-0808">Transferase</keyword>
<keyword evidence="3" id="KW-0328">Glycosyltransferase</keyword>
<evidence type="ECO:0000313" key="17">
    <source>
        <dbReference type="EMBL" id="JAC75226.1"/>
    </source>
</evidence>
<evidence type="ECO:0000256" key="4">
    <source>
        <dbReference type="ARBA" id="ARBA00022679"/>
    </source>
</evidence>
<dbReference type="SUPFAM" id="SSF81296">
    <property type="entry name" value="E set domains"/>
    <property type="match status" value="2"/>
</dbReference>
<keyword evidence="9 15" id="KW-0472">Membrane</keyword>
<feature type="domain" description="IPT/TIG" evidence="16">
    <location>
        <begin position="215"/>
        <end position="306"/>
    </location>
</feature>
<keyword evidence="10" id="KW-1015">Disulfide bond</keyword>
<evidence type="ECO:0000256" key="13">
    <source>
        <dbReference type="ARBA" id="ARBA00034329"/>
    </source>
</evidence>
<evidence type="ECO:0000256" key="3">
    <source>
        <dbReference type="ARBA" id="ARBA00022676"/>
    </source>
</evidence>
<evidence type="ECO:0000256" key="7">
    <source>
        <dbReference type="ARBA" id="ARBA00022989"/>
    </source>
</evidence>
<dbReference type="Pfam" id="PF00777">
    <property type="entry name" value="Glyco_transf_29"/>
    <property type="match status" value="1"/>
</dbReference>
<dbReference type="InterPro" id="IPR002909">
    <property type="entry name" value="IPT_dom"/>
</dbReference>
<dbReference type="GO" id="GO:0032580">
    <property type="term" value="C:Golgi cisterna membrane"/>
    <property type="evidence" value="ECO:0007669"/>
    <property type="project" value="UniProtKB-SubCell"/>
</dbReference>
<proteinExistence type="inferred from homology"/>
<evidence type="ECO:0000256" key="10">
    <source>
        <dbReference type="ARBA" id="ARBA00023157"/>
    </source>
</evidence>
<dbReference type="InterPro" id="IPR038578">
    <property type="entry name" value="GT29-like_sf"/>
</dbReference>
<organism evidence="17">
    <name type="scientific">Tetraselmis sp. GSL018</name>
    <dbReference type="NCBI Taxonomy" id="582737"/>
    <lineage>
        <taxon>Eukaryota</taxon>
        <taxon>Viridiplantae</taxon>
        <taxon>Chlorophyta</taxon>
        <taxon>core chlorophytes</taxon>
        <taxon>Chlorodendrophyceae</taxon>
        <taxon>Chlorodendrales</taxon>
        <taxon>Chlorodendraceae</taxon>
        <taxon>Tetraselmis</taxon>
    </lineage>
</organism>
<feature type="domain" description="IPT/TIG" evidence="16">
    <location>
        <begin position="120"/>
        <end position="214"/>
    </location>
</feature>
<dbReference type="Gene3D" id="3.90.1480.20">
    <property type="entry name" value="Glycosyl transferase family 29"/>
    <property type="match status" value="1"/>
</dbReference>
<evidence type="ECO:0000256" key="5">
    <source>
        <dbReference type="ARBA" id="ARBA00022692"/>
    </source>
</evidence>
<comment type="subcellular location">
    <subcellularLocation>
        <location evidence="1">Golgi apparatus</location>
        <location evidence="1">Golgi stack membrane</location>
        <topology evidence="1">Single-pass type II membrane protein</topology>
    </subcellularLocation>
</comment>
<feature type="compositionally biased region" description="Basic residues" evidence="14">
    <location>
        <begin position="551"/>
        <end position="565"/>
    </location>
</feature>
<keyword evidence="5 15" id="KW-0812">Transmembrane</keyword>
<evidence type="ECO:0000256" key="6">
    <source>
        <dbReference type="ARBA" id="ARBA00022968"/>
    </source>
</evidence>
<keyword evidence="6" id="KW-0735">Signal-anchor</keyword>
<protein>
    <recommendedName>
        <fullName evidence="13">beta-galactoside alpha-(2,6)-sialyltransferase</fullName>
        <ecNumber evidence="13">2.4.3.1</ecNumber>
    </recommendedName>
</protein>
<comment type="catalytic activity">
    <reaction evidence="12">
        <text>a beta-D-galactoside + CMP-N-acetyl-beta-neuraminate = an N-acetyl-alpha-neuraminyl-(2-&gt;6)-beta-D-galactosyl derivative + CMP + H(+)</text>
        <dbReference type="Rhea" id="RHEA:52104"/>
        <dbReference type="ChEBI" id="CHEBI:15378"/>
        <dbReference type="ChEBI" id="CHEBI:28034"/>
        <dbReference type="ChEBI" id="CHEBI:57812"/>
        <dbReference type="ChEBI" id="CHEBI:60377"/>
        <dbReference type="ChEBI" id="CHEBI:136398"/>
        <dbReference type="EC" id="2.4.3.1"/>
    </reaction>
</comment>
<sequence length="577" mass="60238">MSQRWHYSSKNAFKYLLAGALGSCLAAFMLFSYPELSGNSMENKGTRQQHLMANHSKVSEGAMVSPPNPIEPAERARPSELNDAPSDGSLAGKDQAASSLVDAETAGEGDDEGGRVGAVRPEVTSVHPFTAPAAGGSVITISGFSLCRSESISTLAYVGGRSCGALQCLAAGSLECVLPGGVGRALDVSVVTFYDAGGANTSTGSRPNTLFSYEDPALESIAPMQGRSTGGTHVTLTGSNFGPSTLELPPKVYFGNSTCLRPERLSDSTIVCATPPHSEGVAVVTIAVGPDDAPVMPGKGLRFVFVETPAERMLSLSAAAVAGLNLRPARQNGELPIVLHRGSVTHSAPEVQFVDPATNRSGAFLVPAHVIDDLPDEDLRKDFKSCAVVGESASLLDAGLAAEIDKHQAVIRLAHAPVSGYKQHVGKKTTIRVGDQSYLDALAALLADRSEPGIAKSEAAARSPLLAWGSGVFDRLHLCRSQGLPPSNLRLAAPWLQSTAQSVYAELLGRYESLGLRDAALEALGAPSDEATGEQVPSPGSGRGPSGASAHPRRRRRGVRPKQFGRRPLAETRSGLV</sequence>
<dbReference type="InterPro" id="IPR001675">
    <property type="entry name" value="Glyco_trans_29"/>
</dbReference>
<dbReference type="CDD" id="cd00603">
    <property type="entry name" value="IPT_PCSR"/>
    <property type="match status" value="2"/>
</dbReference>
<dbReference type="PANTHER" id="PTHR46059">
    <property type="entry name" value="BETA-GALACTOSIDE ALPHA-2,6-SIALYLTRANSFERASE"/>
    <property type="match status" value="1"/>
</dbReference>
<evidence type="ECO:0000256" key="8">
    <source>
        <dbReference type="ARBA" id="ARBA00023034"/>
    </source>
</evidence>
<gene>
    <name evidence="17" type="primary">PLXNA</name>
    <name evidence="17" type="ORF">TSPGSL018_23727</name>
</gene>
<accession>A0A061RXE6</accession>
<dbReference type="PANTHER" id="PTHR46059:SF1">
    <property type="entry name" value="BETA-GALACTOSIDE ALPHA-2,6-SIALYLTRANSFERASE"/>
    <property type="match status" value="1"/>
</dbReference>
<dbReference type="Gene3D" id="2.60.40.10">
    <property type="entry name" value="Immunoglobulins"/>
    <property type="match status" value="2"/>
</dbReference>
<name>A0A061RXE6_9CHLO</name>
<evidence type="ECO:0000256" key="1">
    <source>
        <dbReference type="ARBA" id="ARBA00004447"/>
    </source>
</evidence>
<evidence type="ECO:0000256" key="11">
    <source>
        <dbReference type="ARBA" id="ARBA00023180"/>
    </source>
</evidence>
<dbReference type="InterPro" id="IPR013783">
    <property type="entry name" value="Ig-like_fold"/>
</dbReference>
<comment type="similarity">
    <text evidence="2">Belongs to the glycosyltransferase 29 family.</text>
</comment>
<feature type="region of interest" description="Disordered" evidence="14">
    <location>
        <begin position="58"/>
        <end position="115"/>
    </location>
</feature>
<evidence type="ECO:0000256" key="12">
    <source>
        <dbReference type="ARBA" id="ARBA00034249"/>
    </source>
</evidence>